<gene>
    <name evidence="3" type="ORF">FHX44_112720</name>
</gene>
<proteinExistence type="inferred from homology"/>
<sequence length="237" mass="23882">MDTGGRQPAGRVNAVIVTGAAGALGHAVVAEFRAAGRPVVALDRPGERLDALGAQDGVHAVAVDLAVRPAVHAAFAEVDALPVTPDALVALAGGFVPGNLAEVDEEQLDGLWRSNFGSALWAAQAVAPRLAARGGGAIVTVGSRTAVTGAATVAHATSKAAVVRLTTLLAEELRADHIRVNAVLPSTIDTPANRAWMTPKQVERAVAPEAIAKVIAFLCGPDAAPISGAAIPVYGDA</sequence>
<dbReference type="PANTHER" id="PTHR43669">
    <property type="entry name" value="5-KETO-D-GLUCONATE 5-REDUCTASE"/>
    <property type="match status" value="1"/>
</dbReference>
<comment type="caution">
    <text evidence="3">The sequence shown here is derived from an EMBL/GenBank/DDBJ whole genome shotgun (WGS) entry which is preliminary data.</text>
</comment>
<comment type="similarity">
    <text evidence="1">Belongs to the short-chain dehydrogenases/reductases (SDR) family.</text>
</comment>
<dbReference type="EMBL" id="VIWU01000001">
    <property type="protein sequence ID" value="TWF76822.1"/>
    <property type="molecule type" value="Genomic_DNA"/>
</dbReference>
<dbReference type="GO" id="GO:0016491">
    <property type="term" value="F:oxidoreductase activity"/>
    <property type="evidence" value="ECO:0007669"/>
    <property type="project" value="UniProtKB-KW"/>
</dbReference>
<evidence type="ECO:0000313" key="3">
    <source>
        <dbReference type="EMBL" id="TWF76822.1"/>
    </source>
</evidence>
<dbReference type="SUPFAM" id="SSF51735">
    <property type="entry name" value="NAD(P)-binding Rossmann-fold domains"/>
    <property type="match status" value="1"/>
</dbReference>
<dbReference type="OrthoDB" id="9797538at2"/>
<evidence type="ECO:0000256" key="2">
    <source>
        <dbReference type="ARBA" id="ARBA00023002"/>
    </source>
</evidence>
<dbReference type="CDD" id="cd05233">
    <property type="entry name" value="SDR_c"/>
    <property type="match status" value="1"/>
</dbReference>
<accession>A0A561SPM7</accession>
<dbReference type="PANTHER" id="PTHR43669:SF3">
    <property type="entry name" value="ALCOHOL DEHYDROGENASE, PUTATIVE (AFU_ORTHOLOGUE AFUA_3G03445)-RELATED"/>
    <property type="match status" value="1"/>
</dbReference>
<evidence type="ECO:0000313" key="4">
    <source>
        <dbReference type="Proteomes" id="UP000321261"/>
    </source>
</evidence>
<dbReference type="Gene3D" id="3.40.50.720">
    <property type="entry name" value="NAD(P)-binding Rossmann-like Domain"/>
    <property type="match status" value="1"/>
</dbReference>
<dbReference type="Proteomes" id="UP000321261">
    <property type="component" value="Unassembled WGS sequence"/>
</dbReference>
<dbReference type="AlphaFoldDB" id="A0A561SPM7"/>
<name>A0A561SPM7_9PSEU</name>
<protein>
    <submittedName>
        <fullName evidence="3">NADP-dependent 3-hydroxy acid dehydrogenase YdfG</fullName>
    </submittedName>
</protein>
<dbReference type="Pfam" id="PF00106">
    <property type="entry name" value="adh_short"/>
    <property type="match status" value="1"/>
</dbReference>
<dbReference type="InterPro" id="IPR002347">
    <property type="entry name" value="SDR_fam"/>
</dbReference>
<reference evidence="3 4" key="1">
    <citation type="submission" date="2019-06" db="EMBL/GenBank/DDBJ databases">
        <title>Sequencing the genomes of 1000 actinobacteria strains.</title>
        <authorList>
            <person name="Klenk H.-P."/>
        </authorList>
    </citation>
    <scope>NUCLEOTIDE SEQUENCE [LARGE SCALE GENOMIC DNA]</scope>
    <source>
        <strain evidence="3 4">DSM 45671</strain>
    </source>
</reference>
<evidence type="ECO:0000256" key="1">
    <source>
        <dbReference type="ARBA" id="ARBA00006484"/>
    </source>
</evidence>
<dbReference type="PRINTS" id="PR00081">
    <property type="entry name" value="GDHRDH"/>
</dbReference>
<keyword evidence="4" id="KW-1185">Reference proteome</keyword>
<dbReference type="InterPro" id="IPR036291">
    <property type="entry name" value="NAD(P)-bd_dom_sf"/>
</dbReference>
<keyword evidence="2" id="KW-0560">Oxidoreductase</keyword>
<organism evidence="3 4">
    <name type="scientific">Pseudonocardia hierapolitana</name>
    <dbReference type="NCBI Taxonomy" id="1128676"/>
    <lineage>
        <taxon>Bacteria</taxon>
        <taxon>Bacillati</taxon>
        <taxon>Actinomycetota</taxon>
        <taxon>Actinomycetes</taxon>
        <taxon>Pseudonocardiales</taxon>
        <taxon>Pseudonocardiaceae</taxon>
        <taxon>Pseudonocardia</taxon>
    </lineage>
</organism>